<dbReference type="EMBL" id="KB361660">
    <property type="protein sequence ID" value="ELV13418.1"/>
    <property type="molecule type" value="Genomic_DNA"/>
</dbReference>
<keyword evidence="8" id="KW-0654">Proteoglycan</keyword>
<keyword evidence="3" id="KW-0964">Secreted</keyword>
<evidence type="ECO:0000256" key="1">
    <source>
        <dbReference type="ARBA" id="ARBA00004613"/>
    </source>
</evidence>
<keyword evidence="6" id="KW-0165">Cleavage on pair of basic residues</keyword>
<dbReference type="PROSITE" id="PS00423">
    <property type="entry name" value="GRANINS_2"/>
    <property type="match status" value="1"/>
</dbReference>
<dbReference type="GO" id="GO:0005615">
    <property type="term" value="C:extracellular space"/>
    <property type="evidence" value="ECO:0007669"/>
    <property type="project" value="TreeGrafter"/>
</dbReference>
<keyword evidence="7 15" id="KW-0732">Signal</keyword>
<keyword evidence="5" id="KW-0765">Sulfation</keyword>
<feature type="compositionally biased region" description="Basic residues" evidence="14">
    <location>
        <begin position="302"/>
        <end position="312"/>
    </location>
</feature>
<comment type="similarity">
    <text evidence="2">Belongs to the chromogranin/secretogranin protein family.</text>
</comment>
<feature type="signal peptide" evidence="15">
    <location>
        <begin position="1"/>
        <end position="19"/>
    </location>
</feature>
<comment type="subcellular location">
    <subcellularLocation>
        <location evidence="1">Secreted</location>
    </subcellularLocation>
</comment>
<evidence type="ECO:0000256" key="7">
    <source>
        <dbReference type="ARBA" id="ARBA00022729"/>
    </source>
</evidence>
<evidence type="ECO:0000256" key="4">
    <source>
        <dbReference type="ARBA" id="ARBA00022553"/>
    </source>
</evidence>
<sequence length="696" mass="79984">MPQALLLSLLGAAVLTGSCIRTGHNMQDSPDSSSELSNPLSQWYQLLPTWFWVFPQVTRCIIEVLSNALSKANAPPITPECRQVLKKSGKEIKDEEKNENENRKFEVRLLRNPGDTSENHRPSNREEAGATREEDTQGLTKADPEKWAEAGGHSRERVGEPREGLYPSEGQISKEAKTSHSIKSEGKDKEEEEGENHQKRKPEEDSSEEKHKTQEELGETQNAFVNKRNQAASKNDEESEARSTGRFAGHSEERTHSKEKSSQESGEETVSQESHPQESKSQSRSQESEESEEDTASEVAKRFMRPRHHHGRSRPDRSSQEGNPPSQEVGHHLEESEASHVGMASLGEKKDHHATHSKAAEEEPEYGDVRSYPGVQTPEDMEGEPYGGRGSEEYRAPRPHGEKGPEKEDKRNRPSSELDNMVHRYSEESEEDRGHEGGKGRHHSGRGGDQSAYASSDGRDEKRFLGEGYHQVQESRTDKARRHPQGEWKEQDRNYLNYGEEGTLGKWQLPEDLQDTQENREEARYAPHHSAEKRKRLGELFNPYFDPLQWKSSRFERRDNMDDNLLEGEEENGLTLNEKNFFPEYNYDWWEKKPVSEDVNWGYEKRNFARAPKLDLKRQYDGVAELDQLLHYRKKSAEFPDFYDAEEQMSPRHEAEDEKDRAKQRVLTEEEEKELENLAAMDLELQKIAEKFSQRG</sequence>
<proteinExistence type="inferred from homology"/>
<feature type="compositionally biased region" description="Polar residues" evidence="14">
    <location>
        <begin position="219"/>
        <end position="233"/>
    </location>
</feature>
<dbReference type="Proteomes" id="UP000011518">
    <property type="component" value="Unassembled WGS sequence"/>
</dbReference>
<feature type="compositionally biased region" description="Basic and acidic residues" evidence="14">
    <location>
        <begin position="117"/>
        <end position="135"/>
    </location>
</feature>
<dbReference type="PROSITE" id="PS00422">
    <property type="entry name" value="GRANINS_1"/>
    <property type="match status" value="1"/>
</dbReference>
<evidence type="ECO:0000256" key="15">
    <source>
        <dbReference type="SAM" id="SignalP"/>
    </source>
</evidence>
<feature type="compositionally biased region" description="Basic and acidic residues" evidence="14">
    <location>
        <begin position="172"/>
        <end position="215"/>
    </location>
</feature>
<evidence type="ECO:0000256" key="8">
    <source>
        <dbReference type="ARBA" id="ARBA00022974"/>
    </source>
</evidence>
<keyword evidence="4" id="KW-0597">Phosphoprotein</keyword>
<evidence type="ECO:0000256" key="9">
    <source>
        <dbReference type="ARBA" id="ARBA00023157"/>
    </source>
</evidence>
<organism evidence="16 17">
    <name type="scientific">Tupaia chinensis</name>
    <name type="common">Chinese tree shrew</name>
    <name type="synonym">Tupaia belangeri chinensis</name>
    <dbReference type="NCBI Taxonomy" id="246437"/>
    <lineage>
        <taxon>Eukaryota</taxon>
        <taxon>Metazoa</taxon>
        <taxon>Chordata</taxon>
        <taxon>Craniata</taxon>
        <taxon>Vertebrata</taxon>
        <taxon>Euteleostomi</taxon>
        <taxon>Mammalia</taxon>
        <taxon>Eutheria</taxon>
        <taxon>Euarchontoglires</taxon>
        <taxon>Scandentia</taxon>
        <taxon>Tupaiidae</taxon>
        <taxon>Tupaia</taxon>
    </lineage>
</organism>
<gene>
    <name evidence="16" type="ORF">TREES_T100004640</name>
</gene>
<protein>
    <recommendedName>
        <fullName evidence="11">Secretogranin-1</fullName>
    </recommendedName>
    <alternativeName>
        <fullName evidence="12">Chromogranin-B</fullName>
    </alternativeName>
</protein>
<dbReference type="Pfam" id="PF01271">
    <property type="entry name" value="Granin"/>
    <property type="match status" value="1"/>
</dbReference>
<feature type="compositionally biased region" description="Basic and acidic residues" evidence="14">
    <location>
        <begin position="649"/>
        <end position="668"/>
    </location>
</feature>
<reference evidence="17" key="2">
    <citation type="journal article" date="2013" name="Nat. Commun.">
        <title>Genome of the Chinese tree shrew.</title>
        <authorList>
            <person name="Fan Y."/>
            <person name="Huang Z.Y."/>
            <person name="Cao C.C."/>
            <person name="Chen C.S."/>
            <person name="Chen Y.X."/>
            <person name="Fan D.D."/>
            <person name="He J."/>
            <person name="Hou H.L."/>
            <person name="Hu L."/>
            <person name="Hu X.T."/>
            <person name="Jiang X.T."/>
            <person name="Lai R."/>
            <person name="Lang Y.S."/>
            <person name="Liang B."/>
            <person name="Liao S.G."/>
            <person name="Mu D."/>
            <person name="Ma Y.Y."/>
            <person name="Niu Y.Y."/>
            <person name="Sun X.Q."/>
            <person name="Xia J.Q."/>
            <person name="Xiao J."/>
            <person name="Xiong Z.Q."/>
            <person name="Xu L."/>
            <person name="Yang L."/>
            <person name="Zhang Y."/>
            <person name="Zhao W."/>
            <person name="Zhao X.D."/>
            <person name="Zheng Y.T."/>
            <person name="Zhou J.M."/>
            <person name="Zhu Y.B."/>
            <person name="Zhang G.J."/>
            <person name="Wang J."/>
            <person name="Yao Y.G."/>
        </authorList>
    </citation>
    <scope>NUCLEOTIDE SEQUENCE [LARGE SCALE GENOMIC DNA]</scope>
</reference>
<feature type="compositionally biased region" description="Basic and acidic residues" evidence="14">
    <location>
        <begin position="329"/>
        <end position="338"/>
    </location>
</feature>
<dbReference type="InterPro" id="IPR001990">
    <property type="entry name" value="Granin"/>
</dbReference>
<evidence type="ECO:0000256" key="5">
    <source>
        <dbReference type="ARBA" id="ARBA00022641"/>
    </source>
</evidence>
<accession>L8YAG0</accession>
<evidence type="ECO:0000256" key="2">
    <source>
        <dbReference type="ARBA" id="ARBA00005723"/>
    </source>
</evidence>
<keyword evidence="17" id="KW-1185">Reference proteome</keyword>
<evidence type="ECO:0000256" key="11">
    <source>
        <dbReference type="ARBA" id="ARBA00039221"/>
    </source>
</evidence>
<evidence type="ECO:0000256" key="13">
    <source>
        <dbReference type="ARBA" id="ARBA00044763"/>
    </source>
</evidence>
<dbReference type="PANTHER" id="PTHR10583:SF4">
    <property type="entry name" value="SECRETOGRANIN-1"/>
    <property type="match status" value="1"/>
</dbReference>
<evidence type="ECO:0000256" key="14">
    <source>
        <dbReference type="SAM" id="MobiDB-lite"/>
    </source>
</evidence>
<dbReference type="STRING" id="246437.L8YAG0"/>
<reference evidence="17" key="1">
    <citation type="submission" date="2012-07" db="EMBL/GenBank/DDBJ databases">
        <title>Genome of the Chinese tree shrew, a rising model animal genetically related to primates.</title>
        <authorList>
            <person name="Zhang G."/>
            <person name="Fan Y."/>
            <person name="Yao Y."/>
            <person name="Huang Z."/>
        </authorList>
    </citation>
    <scope>NUCLEOTIDE SEQUENCE [LARGE SCALE GENOMIC DNA]</scope>
</reference>
<dbReference type="eggNOG" id="ENOG502QRBF">
    <property type="taxonomic scope" value="Eukaryota"/>
</dbReference>
<evidence type="ECO:0000256" key="12">
    <source>
        <dbReference type="ARBA" id="ARBA00042410"/>
    </source>
</evidence>
<feature type="compositionally biased region" description="Basic and acidic residues" evidence="14">
    <location>
        <begin position="234"/>
        <end position="262"/>
    </location>
</feature>
<dbReference type="GO" id="GO:0030141">
    <property type="term" value="C:secretory granule"/>
    <property type="evidence" value="ECO:0007669"/>
    <property type="project" value="InterPro"/>
</dbReference>
<dbReference type="AlphaFoldDB" id="L8YAG0"/>
<name>L8YAG0_TUPCH</name>
<keyword evidence="10" id="KW-0325">Glycoprotein</keyword>
<dbReference type="InParanoid" id="L8YAG0"/>
<feature type="compositionally biased region" description="Basic and acidic residues" evidence="14">
    <location>
        <begin position="142"/>
        <end position="163"/>
    </location>
</feature>
<feature type="region of interest" description="Disordered" evidence="14">
    <location>
        <begin position="89"/>
        <end position="531"/>
    </location>
</feature>
<feature type="region of interest" description="Disordered" evidence="14">
    <location>
        <begin position="642"/>
        <end position="673"/>
    </location>
</feature>
<evidence type="ECO:0000256" key="6">
    <source>
        <dbReference type="ARBA" id="ARBA00022685"/>
    </source>
</evidence>
<dbReference type="FunCoup" id="L8YAG0">
    <property type="interactions" value="147"/>
</dbReference>
<dbReference type="InterPro" id="IPR001819">
    <property type="entry name" value="Chromogranin_AB"/>
</dbReference>
<evidence type="ECO:0000313" key="17">
    <source>
        <dbReference type="Proteomes" id="UP000011518"/>
    </source>
</evidence>
<keyword evidence="9" id="KW-1015">Disulfide bond</keyword>
<evidence type="ECO:0000313" key="16">
    <source>
        <dbReference type="EMBL" id="ELV13418.1"/>
    </source>
</evidence>
<feature type="compositionally biased region" description="Basic and acidic residues" evidence="14">
    <location>
        <begin position="473"/>
        <end position="493"/>
    </location>
</feature>
<feature type="chain" id="PRO_5003998467" description="Secretogranin-1" evidence="15">
    <location>
        <begin position="20"/>
        <end position="696"/>
    </location>
</feature>
<dbReference type="PANTHER" id="PTHR10583">
    <property type="entry name" value="CHROMOGRANIN"/>
    <property type="match status" value="1"/>
</dbReference>
<dbReference type="InterPro" id="IPR018054">
    <property type="entry name" value="Chromogranin_CS"/>
</dbReference>
<evidence type="ECO:0000256" key="3">
    <source>
        <dbReference type="ARBA" id="ARBA00022525"/>
    </source>
</evidence>
<comment type="subunit">
    <text evidence="13">Interacts with ITPR1 in the secretory granules.</text>
</comment>
<feature type="compositionally biased region" description="Basic and acidic residues" evidence="14">
    <location>
        <begin position="89"/>
        <end position="109"/>
    </location>
</feature>
<dbReference type="PRINTS" id="PR00659">
    <property type="entry name" value="CHROMOGRANIN"/>
</dbReference>
<feature type="compositionally biased region" description="Basic and acidic residues" evidence="14">
    <location>
        <begin position="390"/>
        <end position="439"/>
    </location>
</feature>
<evidence type="ECO:0000256" key="10">
    <source>
        <dbReference type="ARBA" id="ARBA00023180"/>
    </source>
</evidence>